<proteinExistence type="predicted"/>
<evidence type="ECO:0000313" key="1">
    <source>
        <dbReference type="EMBL" id="CAM9468118.1"/>
    </source>
</evidence>
<reference evidence="1" key="2">
    <citation type="submission" date="2025-03" db="EMBL/GenBank/DDBJ databases">
        <authorList>
            <consortium name="ELIXIR-Norway"/>
            <consortium name="Elixir Norway"/>
        </authorList>
    </citation>
    <scope>NUCLEOTIDE SEQUENCE</scope>
</reference>
<name>A0AC59Y8P4_RANTA</name>
<sequence>MPSSILTQRIPTEELVGYSPWSCKELDMTEGLSTLSLSTKVISHGFEVVPLYSSTYICGFNTGHSRMSEGGRYSDSSVGRLHGAPQSLEGRTECCTRVRALSTGFTGWSKGGNRG</sequence>
<protein>
    <submittedName>
        <fullName evidence="1">Uncharacterized protein</fullName>
    </submittedName>
</protein>
<dbReference type="EMBL" id="OX596095">
    <property type="protein sequence ID" value="CAM9468118.1"/>
    <property type="molecule type" value="Genomic_DNA"/>
</dbReference>
<accession>A0AC59Y8P4</accession>
<reference evidence="1" key="1">
    <citation type="submission" date="2023-05" db="EMBL/GenBank/DDBJ databases">
        <authorList>
            <consortium name="ELIXIR-Norway"/>
        </authorList>
    </citation>
    <scope>NUCLEOTIDE SEQUENCE</scope>
</reference>
<evidence type="ECO:0000313" key="2">
    <source>
        <dbReference type="Proteomes" id="UP001162501"/>
    </source>
</evidence>
<dbReference type="Proteomes" id="UP001162501">
    <property type="component" value="Chromosome 11"/>
</dbReference>
<gene>
    <name evidence="1" type="ORF">MRATA1EN22A_LOCUS2925</name>
</gene>
<organism evidence="1 2">
    <name type="scientific">Rangifer tarandus platyrhynchus</name>
    <name type="common">Svalbard reindeer</name>
    <dbReference type="NCBI Taxonomy" id="3082113"/>
    <lineage>
        <taxon>Eukaryota</taxon>
        <taxon>Metazoa</taxon>
        <taxon>Chordata</taxon>
        <taxon>Craniata</taxon>
        <taxon>Vertebrata</taxon>
        <taxon>Euteleostomi</taxon>
        <taxon>Mammalia</taxon>
        <taxon>Eutheria</taxon>
        <taxon>Laurasiatheria</taxon>
        <taxon>Artiodactyla</taxon>
        <taxon>Ruminantia</taxon>
        <taxon>Pecora</taxon>
        <taxon>Cervidae</taxon>
        <taxon>Odocoileinae</taxon>
        <taxon>Rangifer</taxon>
    </lineage>
</organism>